<gene>
    <name evidence="2" type="ORF">GCM10010365_05810</name>
</gene>
<accession>A0A918P881</accession>
<organism evidence="2 3">
    <name type="scientific">Streptomyces poonensis</name>
    <dbReference type="NCBI Taxonomy" id="68255"/>
    <lineage>
        <taxon>Bacteria</taxon>
        <taxon>Bacillati</taxon>
        <taxon>Actinomycetota</taxon>
        <taxon>Actinomycetes</taxon>
        <taxon>Kitasatosporales</taxon>
        <taxon>Streptomycetaceae</taxon>
        <taxon>Streptomyces</taxon>
    </lineage>
</organism>
<evidence type="ECO:0000313" key="2">
    <source>
        <dbReference type="EMBL" id="GGY90251.1"/>
    </source>
</evidence>
<sequence length="532" mass="58258">MVTDAYGSRREFLRKVGAAGGAGVLWATMGALGLAPDARAAQPARAYVPPRAGDFTDGRKAPRVVVLGAGVAGLTTAYELAKAGYDCRILEAKARPGGRNWTVRAGTEERELNGGTQRAEFSAGQYLNAGPARIAQHMVTLDYCRELGVPIEPFANQNADAYVYLDGVGTPLRHRTVKADAHGYVSELLAKAVDRNALDKELTAEDRERLLAFLGDFGAIGGRADDRAYRGGPRRGYRTPPGAAAATGDPYGELPSLAEYFARGSGRYLSFEVDYDQAMMMFQPVGGMDRIVRAFVDRIGERRISYGCAVREIRDRGTGVEVRYADARGREHVERADFCVAALPPHVLARTAHNLGPAVQSALRTPAPLAVGKLGLEYRRRWWEEDHRIYGGITETDLPLTHVWYPSHGFHSARGVLVGYYHYREDALEFGELPPRERIARAVSLGERIHGPAHREELASGFAVAWHRIPHIEGGWIEWPENSGAAYDLLNQPAGRVYFAGDWLTHYIGWQAGAIGSARRAVSLLHERSVSA</sequence>
<dbReference type="SUPFAM" id="SSF51905">
    <property type="entry name" value="FAD/NAD(P)-binding domain"/>
    <property type="match status" value="1"/>
</dbReference>
<comment type="caution">
    <text evidence="2">The sequence shown here is derived from an EMBL/GenBank/DDBJ whole genome shotgun (WGS) entry which is preliminary data.</text>
</comment>
<dbReference type="Proteomes" id="UP000622166">
    <property type="component" value="Unassembled WGS sequence"/>
</dbReference>
<reference evidence="2" key="1">
    <citation type="journal article" date="2014" name="Int. J. Syst. Evol. Microbiol.">
        <title>Complete genome sequence of Corynebacterium casei LMG S-19264T (=DSM 44701T), isolated from a smear-ripened cheese.</title>
        <authorList>
            <consortium name="US DOE Joint Genome Institute (JGI-PGF)"/>
            <person name="Walter F."/>
            <person name="Albersmeier A."/>
            <person name="Kalinowski J."/>
            <person name="Ruckert C."/>
        </authorList>
    </citation>
    <scope>NUCLEOTIDE SEQUENCE</scope>
    <source>
        <strain evidence="2">JCM 4815</strain>
    </source>
</reference>
<dbReference type="SUPFAM" id="SSF54373">
    <property type="entry name" value="FAD-linked reductases, C-terminal domain"/>
    <property type="match status" value="1"/>
</dbReference>
<evidence type="ECO:0000259" key="1">
    <source>
        <dbReference type="Pfam" id="PF01593"/>
    </source>
</evidence>
<dbReference type="InterPro" id="IPR002937">
    <property type="entry name" value="Amino_oxidase"/>
</dbReference>
<dbReference type="InterPro" id="IPR006311">
    <property type="entry name" value="TAT_signal"/>
</dbReference>
<evidence type="ECO:0000313" key="3">
    <source>
        <dbReference type="Proteomes" id="UP000622166"/>
    </source>
</evidence>
<dbReference type="PANTHER" id="PTHR10742">
    <property type="entry name" value="FLAVIN MONOAMINE OXIDASE"/>
    <property type="match status" value="1"/>
</dbReference>
<protein>
    <submittedName>
        <fullName evidence="2">Flavin monoamine oxidase</fullName>
    </submittedName>
</protein>
<dbReference type="Gene3D" id="1.20.1440.240">
    <property type="match status" value="1"/>
</dbReference>
<feature type="domain" description="Amine oxidase" evidence="1">
    <location>
        <begin position="71"/>
        <end position="523"/>
    </location>
</feature>
<dbReference type="PANTHER" id="PTHR10742:SF410">
    <property type="entry name" value="LYSINE-SPECIFIC HISTONE DEMETHYLASE 2"/>
    <property type="match status" value="1"/>
</dbReference>
<dbReference type="AlphaFoldDB" id="A0A918P881"/>
<dbReference type="EMBL" id="BMVW01000001">
    <property type="protein sequence ID" value="GGY90251.1"/>
    <property type="molecule type" value="Genomic_DNA"/>
</dbReference>
<name>A0A918P881_9ACTN</name>
<dbReference type="Pfam" id="PF01593">
    <property type="entry name" value="Amino_oxidase"/>
    <property type="match status" value="1"/>
</dbReference>
<dbReference type="Gene3D" id="3.90.660.10">
    <property type="match status" value="1"/>
</dbReference>
<dbReference type="InterPro" id="IPR036188">
    <property type="entry name" value="FAD/NAD-bd_sf"/>
</dbReference>
<proteinExistence type="predicted"/>
<dbReference type="Gene3D" id="3.50.50.60">
    <property type="entry name" value="FAD/NAD(P)-binding domain"/>
    <property type="match status" value="1"/>
</dbReference>
<dbReference type="GO" id="GO:0016491">
    <property type="term" value="F:oxidoreductase activity"/>
    <property type="evidence" value="ECO:0007669"/>
    <property type="project" value="InterPro"/>
</dbReference>
<dbReference type="InterPro" id="IPR050281">
    <property type="entry name" value="Flavin_monoamine_oxidase"/>
</dbReference>
<keyword evidence="3" id="KW-1185">Reference proteome</keyword>
<reference evidence="2" key="2">
    <citation type="submission" date="2020-09" db="EMBL/GenBank/DDBJ databases">
        <authorList>
            <person name="Sun Q."/>
            <person name="Ohkuma M."/>
        </authorList>
    </citation>
    <scope>NUCLEOTIDE SEQUENCE</scope>
    <source>
        <strain evidence="2">JCM 4815</strain>
    </source>
</reference>
<dbReference type="PROSITE" id="PS51318">
    <property type="entry name" value="TAT"/>
    <property type="match status" value="1"/>
</dbReference>